<dbReference type="AlphaFoldDB" id="E9H2K9"/>
<feature type="region of interest" description="Disordered" evidence="1">
    <location>
        <begin position="1"/>
        <end position="39"/>
    </location>
</feature>
<organism evidence="2 3">
    <name type="scientific">Daphnia pulex</name>
    <name type="common">Water flea</name>
    <dbReference type="NCBI Taxonomy" id="6669"/>
    <lineage>
        <taxon>Eukaryota</taxon>
        <taxon>Metazoa</taxon>
        <taxon>Ecdysozoa</taxon>
        <taxon>Arthropoda</taxon>
        <taxon>Crustacea</taxon>
        <taxon>Branchiopoda</taxon>
        <taxon>Diplostraca</taxon>
        <taxon>Cladocera</taxon>
        <taxon>Anomopoda</taxon>
        <taxon>Daphniidae</taxon>
        <taxon>Daphnia</taxon>
    </lineage>
</organism>
<evidence type="ECO:0000313" key="3">
    <source>
        <dbReference type="Proteomes" id="UP000000305"/>
    </source>
</evidence>
<dbReference type="STRING" id="6669.E9H2K9"/>
<dbReference type="HOGENOM" id="CLU_980951_0_0_1"/>
<dbReference type="EMBL" id="GL732586">
    <property type="protein sequence ID" value="EFX73991.1"/>
    <property type="molecule type" value="Genomic_DNA"/>
</dbReference>
<dbReference type="OrthoDB" id="412285at2759"/>
<evidence type="ECO:0000256" key="1">
    <source>
        <dbReference type="SAM" id="MobiDB-lite"/>
    </source>
</evidence>
<accession>E9H2K9</accession>
<dbReference type="KEGG" id="dpx:DAPPUDRAFT_109301"/>
<feature type="compositionally biased region" description="Polar residues" evidence="1">
    <location>
        <begin position="1"/>
        <end position="11"/>
    </location>
</feature>
<feature type="region of interest" description="Disordered" evidence="1">
    <location>
        <begin position="178"/>
        <end position="205"/>
    </location>
</feature>
<sequence>MAKQQSDLNTDNELHGMQIDHSGRKASSLVRSPRECYSPPVSKRVHCAIVDADTDKEDSSEKVSSFQHNYGATFPQQQSYAIAGPSPVHSFTGVGPSSVQSNTIAGPSVSSYPNAVISPELFHFGFFVNAELFRCWSVSYSVVGPSSSHNYPGAGPSTLDHYPTAGPASVYHYSTAGSTSVHEDSTSGSSSVQSYPTAGPSSFLHHNDHEQLKNQARPNGFINHPTVTEIQGLPLQTMAELERYEISLRDEEVRRQLVGMISSIGGNGFKDAIEHALAAVAFIL</sequence>
<protein>
    <submittedName>
        <fullName evidence="2">Uncharacterized protein</fullName>
    </submittedName>
</protein>
<dbReference type="PANTHER" id="PTHR34153:SF2">
    <property type="entry name" value="SI:CH211-262H13.3-RELATED"/>
    <property type="match status" value="1"/>
</dbReference>
<dbReference type="PANTHER" id="PTHR34153">
    <property type="entry name" value="SI:CH211-262H13.3-RELATED-RELATED"/>
    <property type="match status" value="1"/>
</dbReference>
<feature type="compositionally biased region" description="Polar residues" evidence="1">
    <location>
        <begin position="178"/>
        <end position="200"/>
    </location>
</feature>
<keyword evidence="3" id="KW-1185">Reference proteome</keyword>
<dbReference type="PhylomeDB" id="E9H2K9"/>
<gene>
    <name evidence="2" type="ORF">DAPPUDRAFT_109301</name>
</gene>
<dbReference type="InParanoid" id="E9H2K9"/>
<proteinExistence type="predicted"/>
<evidence type="ECO:0000313" key="2">
    <source>
        <dbReference type="EMBL" id="EFX73991.1"/>
    </source>
</evidence>
<dbReference type="Proteomes" id="UP000000305">
    <property type="component" value="Unassembled WGS sequence"/>
</dbReference>
<name>E9H2K9_DAPPU</name>
<reference evidence="2 3" key="1">
    <citation type="journal article" date="2011" name="Science">
        <title>The ecoresponsive genome of Daphnia pulex.</title>
        <authorList>
            <person name="Colbourne J.K."/>
            <person name="Pfrender M.E."/>
            <person name="Gilbert D."/>
            <person name="Thomas W.K."/>
            <person name="Tucker A."/>
            <person name="Oakley T.H."/>
            <person name="Tokishita S."/>
            <person name="Aerts A."/>
            <person name="Arnold G.J."/>
            <person name="Basu M.K."/>
            <person name="Bauer D.J."/>
            <person name="Caceres C.E."/>
            <person name="Carmel L."/>
            <person name="Casola C."/>
            <person name="Choi J.H."/>
            <person name="Detter J.C."/>
            <person name="Dong Q."/>
            <person name="Dusheyko S."/>
            <person name="Eads B.D."/>
            <person name="Frohlich T."/>
            <person name="Geiler-Samerotte K.A."/>
            <person name="Gerlach D."/>
            <person name="Hatcher P."/>
            <person name="Jogdeo S."/>
            <person name="Krijgsveld J."/>
            <person name="Kriventseva E.V."/>
            <person name="Kultz D."/>
            <person name="Laforsch C."/>
            <person name="Lindquist E."/>
            <person name="Lopez J."/>
            <person name="Manak J.R."/>
            <person name="Muller J."/>
            <person name="Pangilinan J."/>
            <person name="Patwardhan R.P."/>
            <person name="Pitluck S."/>
            <person name="Pritham E.J."/>
            <person name="Rechtsteiner A."/>
            <person name="Rho M."/>
            <person name="Rogozin I.B."/>
            <person name="Sakarya O."/>
            <person name="Salamov A."/>
            <person name="Schaack S."/>
            <person name="Shapiro H."/>
            <person name="Shiga Y."/>
            <person name="Skalitzky C."/>
            <person name="Smith Z."/>
            <person name="Souvorov A."/>
            <person name="Sung W."/>
            <person name="Tang Z."/>
            <person name="Tsuchiya D."/>
            <person name="Tu H."/>
            <person name="Vos H."/>
            <person name="Wang M."/>
            <person name="Wolf Y.I."/>
            <person name="Yamagata H."/>
            <person name="Yamada T."/>
            <person name="Ye Y."/>
            <person name="Shaw J.R."/>
            <person name="Andrews J."/>
            <person name="Crease T.J."/>
            <person name="Tang H."/>
            <person name="Lucas S.M."/>
            <person name="Robertson H.M."/>
            <person name="Bork P."/>
            <person name="Koonin E.V."/>
            <person name="Zdobnov E.M."/>
            <person name="Grigoriev I.V."/>
            <person name="Lynch M."/>
            <person name="Boore J.L."/>
        </authorList>
    </citation>
    <scope>NUCLEOTIDE SEQUENCE [LARGE SCALE GENOMIC DNA]</scope>
</reference>